<evidence type="ECO:0000256" key="1">
    <source>
        <dbReference type="SAM" id="MobiDB-lite"/>
    </source>
</evidence>
<protein>
    <recommendedName>
        <fullName evidence="4">DUF5302 domain-containing protein</fullName>
    </recommendedName>
</protein>
<feature type="compositionally biased region" description="Basic and acidic residues" evidence="1">
    <location>
        <begin position="20"/>
        <end position="35"/>
    </location>
</feature>
<evidence type="ECO:0000313" key="2">
    <source>
        <dbReference type="EMBL" id="GAA1666368.1"/>
    </source>
</evidence>
<accession>A0ABP4SA99</accession>
<feature type="compositionally biased region" description="Basic and acidic residues" evidence="1">
    <location>
        <begin position="47"/>
        <end position="62"/>
    </location>
</feature>
<comment type="caution">
    <text evidence="2">The sequence shown here is derived from an EMBL/GenBank/DDBJ whole genome shotgun (WGS) entry which is preliminary data.</text>
</comment>
<reference evidence="3" key="1">
    <citation type="journal article" date="2019" name="Int. J. Syst. Evol. Microbiol.">
        <title>The Global Catalogue of Microorganisms (GCM) 10K type strain sequencing project: providing services to taxonomists for standard genome sequencing and annotation.</title>
        <authorList>
            <consortium name="The Broad Institute Genomics Platform"/>
            <consortium name="The Broad Institute Genome Sequencing Center for Infectious Disease"/>
            <person name="Wu L."/>
            <person name="Ma J."/>
        </authorList>
    </citation>
    <scope>NUCLEOTIDE SEQUENCE [LARGE SCALE GENOMIC DNA]</scope>
    <source>
        <strain evidence="3">JCM 15575</strain>
    </source>
</reference>
<sequence length="62" mass="7415">MERKQNRASRNEDFVEIVDRAAGNVERKSALEKHDKHAQRKERLRPHHPEEPQPKGRHKREA</sequence>
<dbReference type="EMBL" id="BAAAPK010000001">
    <property type="protein sequence ID" value="GAA1666368.1"/>
    <property type="molecule type" value="Genomic_DNA"/>
</dbReference>
<feature type="compositionally biased region" description="Basic residues" evidence="1">
    <location>
        <begin position="36"/>
        <end position="46"/>
    </location>
</feature>
<feature type="region of interest" description="Disordered" evidence="1">
    <location>
        <begin position="20"/>
        <end position="62"/>
    </location>
</feature>
<evidence type="ECO:0008006" key="4">
    <source>
        <dbReference type="Google" id="ProtNLM"/>
    </source>
</evidence>
<gene>
    <name evidence="2" type="ORF">GCM10009807_08090</name>
</gene>
<proteinExistence type="predicted"/>
<evidence type="ECO:0000313" key="3">
    <source>
        <dbReference type="Proteomes" id="UP001500596"/>
    </source>
</evidence>
<keyword evidence="3" id="KW-1185">Reference proteome</keyword>
<name>A0ABP4SA99_9MICO</name>
<organism evidence="2 3">
    <name type="scientific">Microbacterium lacus</name>
    <dbReference type="NCBI Taxonomy" id="415217"/>
    <lineage>
        <taxon>Bacteria</taxon>
        <taxon>Bacillati</taxon>
        <taxon>Actinomycetota</taxon>
        <taxon>Actinomycetes</taxon>
        <taxon>Micrococcales</taxon>
        <taxon>Microbacteriaceae</taxon>
        <taxon>Microbacterium</taxon>
    </lineage>
</organism>
<dbReference type="Proteomes" id="UP001500596">
    <property type="component" value="Unassembled WGS sequence"/>
</dbReference>